<feature type="transmembrane region" description="Helical" evidence="1">
    <location>
        <begin position="20"/>
        <end position="40"/>
    </location>
</feature>
<feature type="transmembrane region" description="Helical" evidence="1">
    <location>
        <begin position="221"/>
        <end position="241"/>
    </location>
</feature>
<feature type="transmembrane region" description="Helical" evidence="1">
    <location>
        <begin position="148"/>
        <end position="169"/>
    </location>
</feature>
<feature type="transmembrane region" description="Helical" evidence="1">
    <location>
        <begin position="253"/>
        <end position="271"/>
    </location>
</feature>
<proteinExistence type="predicted"/>
<evidence type="ECO:0000313" key="2">
    <source>
        <dbReference type="EMBL" id="TAJ44880.1"/>
    </source>
</evidence>
<feature type="transmembrane region" description="Helical" evidence="1">
    <location>
        <begin position="120"/>
        <end position="142"/>
    </location>
</feature>
<dbReference type="RefSeq" id="WP_130646691.1">
    <property type="nucleotide sequence ID" value="NZ_PGCL01000002.1"/>
</dbReference>
<dbReference type="PANTHER" id="PTHR40700">
    <property type="entry name" value="HYPOTHETICAL MEMBRANE PROTEIN, CONSERVED, DUF63 FAMILY"/>
    <property type="match status" value="1"/>
</dbReference>
<dbReference type="Proteomes" id="UP000292580">
    <property type="component" value="Unassembled WGS sequence"/>
</dbReference>
<gene>
    <name evidence="2" type="ORF">CUJ86_06240</name>
</gene>
<dbReference type="AlphaFoldDB" id="A0A483CPE6"/>
<sequence length="281" mass="31511">MIRDFLYKYYIDPILYGQPYTIVDTLTYALILILSVWLVYRGLVRFGITVDRRFVLSTIPFVVLGGLLRVVEDTGMITSDLRILLITPLIFFAVFFITIAALFISRLLQMGGFVDDYARPYGGIGILLSIAAFIVLMVWGAANTRIDPVVLVAIPAMGAITTGAVWAFLRYVLRWEYVADPLYILLIAGHMLDASATSFGIDLHPLQYVEQHVVGSALIEWTGTAFAMFPLKLAVIIPAIYILEIYRREGNTAFWHLVVLAMIVVGMAPGVRDMMRMVIYV</sequence>
<reference evidence="2 3" key="1">
    <citation type="submission" date="2017-11" db="EMBL/GenBank/DDBJ databases">
        <title>Isolation and Characterization of Methanofollis Species from Methane Seep Offshore SW Taiwan.</title>
        <authorList>
            <person name="Teng N.-H."/>
            <person name="Lai M.-C."/>
            <person name="Chen S.-C."/>
        </authorList>
    </citation>
    <scope>NUCLEOTIDE SEQUENCE [LARGE SCALE GENOMIC DNA]</scope>
    <source>
        <strain evidence="2 3">FWC-SCC2</strain>
    </source>
</reference>
<name>A0A483CPE6_9EURY</name>
<dbReference type="OrthoDB" id="84937at2157"/>
<keyword evidence="1" id="KW-1133">Transmembrane helix</keyword>
<protein>
    <recommendedName>
        <fullName evidence="4">DUF63 family protein</fullName>
    </recommendedName>
</protein>
<comment type="caution">
    <text evidence="2">The sequence shown here is derived from an EMBL/GenBank/DDBJ whole genome shotgun (WGS) entry which is preliminary data.</text>
</comment>
<feature type="transmembrane region" description="Helical" evidence="1">
    <location>
        <begin position="52"/>
        <end position="71"/>
    </location>
</feature>
<evidence type="ECO:0000256" key="1">
    <source>
        <dbReference type="SAM" id="Phobius"/>
    </source>
</evidence>
<evidence type="ECO:0000313" key="3">
    <source>
        <dbReference type="Proteomes" id="UP000292580"/>
    </source>
</evidence>
<feature type="transmembrane region" description="Helical" evidence="1">
    <location>
        <begin position="83"/>
        <end position="108"/>
    </location>
</feature>
<organism evidence="2 3">
    <name type="scientific">Methanofollis fontis</name>
    <dbReference type="NCBI Taxonomy" id="2052832"/>
    <lineage>
        <taxon>Archaea</taxon>
        <taxon>Methanobacteriati</taxon>
        <taxon>Methanobacteriota</taxon>
        <taxon>Stenosarchaea group</taxon>
        <taxon>Methanomicrobia</taxon>
        <taxon>Methanomicrobiales</taxon>
        <taxon>Methanomicrobiaceae</taxon>
        <taxon>Methanofollis</taxon>
    </lineage>
</organism>
<keyword evidence="1" id="KW-0472">Membrane</keyword>
<dbReference type="Pfam" id="PF01889">
    <property type="entry name" value="DUF63"/>
    <property type="match status" value="1"/>
</dbReference>
<keyword evidence="1" id="KW-0812">Transmembrane</keyword>
<evidence type="ECO:0008006" key="4">
    <source>
        <dbReference type="Google" id="ProtNLM"/>
    </source>
</evidence>
<dbReference type="PANTHER" id="PTHR40700:SF1">
    <property type="entry name" value="DUF63 DOMAIN-CONTAINING PROTEIN"/>
    <property type="match status" value="1"/>
</dbReference>
<keyword evidence="3" id="KW-1185">Reference proteome</keyword>
<accession>A0A483CPE6</accession>
<dbReference type="EMBL" id="PGCL01000002">
    <property type="protein sequence ID" value="TAJ44880.1"/>
    <property type="molecule type" value="Genomic_DNA"/>
</dbReference>
<dbReference type="InterPro" id="IPR002749">
    <property type="entry name" value="DUF63"/>
</dbReference>